<comment type="caution">
    <text evidence="1">The sequence shown here is derived from an EMBL/GenBank/DDBJ whole genome shotgun (WGS) entry which is preliminary data.</text>
</comment>
<sequence length="73" mass="8585">MNRKRTFRQPLSQWKLPRAIFIATRTSQQPNHYSISKPFRSCLFPASHLEGCIVAVYYSDFIFSNKFLELTSL</sequence>
<accession>A0ABD1EMP5</accession>
<proteinExistence type="predicted"/>
<protein>
    <submittedName>
        <fullName evidence="1">Uncharacterized protein</fullName>
    </submittedName>
</protein>
<keyword evidence="2" id="KW-1185">Reference proteome</keyword>
<dbReference type="Proteomes" id="UP001566132">
    <property type="component" value="Unassembled WGS sequence"/>
</dbReference>
<name>A0ABD1EMP5_HYPHA</name>
<organism evidence="1 2">
    <name type="scientific">Hypothenemus hampei</name>
    <name type="common">Coffee berry borer</name>
    <dbReference type="NCBI Taxonomy" id="57062"/>
    <lineage>
        <taxon>Eukaryota</taxon>
        <taxon>Metazoa</taxon>
        <taxon>Ecdysozoa</taxon>
        <taxon>Arthropoda</taxon>
        <taxon>Hexapoda</taxon>
        <taxon>Insecta</taxon>
        <taxon>Pterygota</taxon>
        <taxon>Neoptera</taxon>
        <taxon>Endopterygota</taxon>
        <taxon>Coleoptera</taxon>
        <taxon>Polyphaga</taxon>
        <taxon>Cucujiformia</taxon>
        <taxon>Curculionidae</taxon>
        <taxon>Scolytinae</taxon>
        <taxon>Hypothenemus</taxon>
    </lineage>
</organism>
<evidence type="ECO:0000313" key="2">
    <source>
        <dbReference type="Proteomes" id="UP001566132"/>
    </source>
</evidence>
<dbReference type="AlphaFoldDB" id="A0ABD1EMP5"/>
<evidence type="ECO:0000313" key="1">
    <source>
        <dbReference type="EMBL" id="KAL1497746.1"/>
    </source>
</evidence>
<dbReference type="EMBL" id="JBDJPC010000006">
    <property type="protein sequence ID" value="KAL1497746.1"/>
    <property type="molecule type" value="Genomic_DNA"/>
</dbReference>
<gene>
    <name evidence="1" type="ORF">ABEB36_008652</name>
</gene>
<reference evidence="1 2" key="1">
    <citation type="submission" date="2024-05" db="EMBL/GenBank/DDBJ databases">
        <title>Genetic variation in Jamaican populations of the coffee berry borer (Hypothenemus hampei).</title>
        <authorList>
            <person name="Errbii M."/>
            <person name="Myrie A."/>
        </authorList>
    </citation>
    <scope>NUCLEOTIDE SEQUENCE [LARGE SCALE GENOMIC DNA]</scope>
    <source>
        <strain evidence="1">JA-Hopewell-2020-01-JO</strain>
        <tissue evidence="1">Whole body</tissue>
    </source>
</reference>